<evidence type="ECO:0000313" key="3">
    <source>
        <dbReference type="Proteomes" id="UP001596037"/>
    </source>
</evidence>
<proteinExistence type="predicted"/>
<dbReference type="EMBL" id="JBHSMF010000005">
    <property type="protein sequence ID" value="MFC5497063.1"/>
    <property type="molecule type" value="Genomic_DNA"/>
</dbReference>
<reference evidence="3" key="1">
    <citation type="journal article" date="2019" name="Int. J. Syst. Evol. Microbiol.">
        <title>The Global Catalogue of Microorganisms (GCM) 10K type strain sequencing project: providing services to taxonomists for standard genome sequencing and annotation.</title>
        <authorList>
            <consortium name="The Broad Institute Genomics Platform"/>
            <consortium name="The Broad Institute Genome Sequencing Center for Infectious Disease"/>
            <person name="Wu L."/>
            <person name="Ma J."/>
        </authorList>
    </citation>
    <scope>NUCLEOTIDE SEQUENCE [LARGE SCALE GENOMIC DNA]</scope>
    <source>
        <strain evidence="3">CCUG 57401</strain>
    </source>
</reference>
<name>A0ABW0ND39_9BURK</name>
<keyword evidence="1" id="KW-0732">Signal</keyword>
<protein>
    <recommendedName>
        <fullName evidence="4">DUF2946 domain-containing protein</fullName>
    </recommendedName>
</protein>
<organism evidence="2 3">
    <name type="scientific">Caenimonas terrae</name>
    <dbReference type="NCBI Taxonomy" id="696074"/>
    <lineage>
        <taxon>Bacteria</taxon>
        <taxon>Pseudomonadati</taxon>
        <taxon>Pseudomonadota</taxon>
        <taxon>Betaproteobacteria</taxon>
        <taxon>Burkholderiales</taxon>
        <taxon>Comamonadaceae</taxon>
        <taxon>Caenimonas</taxon>
    </lineage>
</organism>
<feature type="signal peptide" evidence="1">
    <location>
        <begin position="1"/>
        <end position="27"/>
    </location>
</feature>
<evidence type="ECO:0008006" key="4">
    <source>
        <dbReference type="Google" id="ProtNLM"/>
    </source>
</evidence>
<comment type="caution">
    <text evidence="2">The sequence shown here is derived from an EMBL/GenBank/DDBJ whole genome shotgun (WGS) entry which is preliminary data.</text>
</comment>
<dbReference type="RefSeq" id="WP_376849096.1">
    <property type="nucleotide sequence ID" value="NZ_JBHSMF010000005.1"/>
</dbReference>
<evidence type="ECO:0000313" key="2">
    <source>
        <dbReference type="EMBL" id="MFC5497063.1"/>
    </source>
</evidence>
<keyword evidence="3" id="KW-1185">Reference proteome</keyword>
<sequence>MQRLRHATFVARLMLAWLALAIGVATAAPLVGASALELVCSGTGLKLVAKGAGGGTAPAGHTLDCPLCVHMDAPPVLASAREFRAQGTSGPVVAVRPARIAVRTTAPPPARGPPAQA</sequence>
<feature type="chain" id="PRO_5047225551" description="DUF2946 domain-containing protein" evidence="1">
    <location>
        <begin position="28"/>
        <end position="117"/>
    </location>
</feature>
<dbReference type="Proteomes" id="UP001596037">
    <property type="component" value="Unassembled WGS sequence"/>
</dbReference>
<evidence type="ECO:0000256" key="1">
    <source>
        <dbReference type="SAM" id="SignalP"/>
    </source>
</evidence>
<gene>
    <name evidence="2" type="ORF">ACFPOE_05920</name>
</gene>
<accession>A0ABW0ND39</accession>